<name>A0A9Q9EM33_9PEZI</name>
<reference evidence="2" key="1">
    <citation type="submission" date="2022-06" db="EMBL/GenBank/DDBJ databases">
        <title>Complete genome sequences of two strains of the flax pathogen Septoria linicola.</title>
        <authorList>
            <person name="Lapalu N."/>
            <person name="Simon A."/>
            <person name="Demenou B."/>
            <person name="Paumier D."/>
            <person name="Guillot M.-P."/>
            <person name="Gout L."/>
            <person name="Valade R."/>
        </authorList>
    </citation>
    <scope>NUCLEOTIDE SEQUENCE</scope>
    <source>
        <strain evidence="2">SE15195</strain>
    </source>
</reference>
<dbReference type="Pfam" id="PF13921">
    <property type="entry name" value="Myb_DNA-bind_6"/>
    <property type="match status" value="1"/>
</dbReference>
<dbReference type="SUPFAM" id="SSF46689">
    <property type="entry name" value="Homeodomain-like"/>
    <property type="match status" value="1"/>
</dbReference>
<dbReference type="PANTHER" id="PTHR45614:SF253">
    <property type="entry name" value="CHROMOSOME UNDETERMINED SCAFFOLD_38, WHOLE GENOME SHOTGUN SEQUENCE"/>
    <property type="match status" value="1"/>
</dbReference>
<organism evidence="2 3">
    <name type="scientific">Septoria linicola</name>
    <dbReference type="NCBI Taxonomy" id="215465"/>
    <lineage>
        <taxon>Eukaryota</taxon>
        <taxon>Fungi</taxon>
        <taxon>Dikarya</taxon>
        <taxon>Ascomycota</taxon>
        <taxon>Pezizomycotina</taxon>
        <taxon>Dothideomycetes</taxon>
        <taxon>Dothideomycetidae</taxon>
        <taxon>Mycosphaerellales</taxon>
        <taxon>Mycosphaerellaceae</taxon>
        <taxon>Septoria</taxon>
    </lineage>
</organism>
<dbReference type="GO" id="GO:0000981">
    <property type="term" value="F:DNA-binding transcription factor activity, RNA polymerase II-specific"/>
    <property type="evidence" value="ECO:0007669"/>
    <property type="project" value="TreeGrafter"/>
</dbReference>
<dbReference type="GO" id="GO:0005634">
    <property type="term" value="C:nucleus"/>
    <property type="evidence" value="ECO:0007669"/>
    <property type="project" value="TreeGrafter"/>
</dbReference>
<dbReference type="PANTHER" id="PTHR45614">
    <property type="entry name" value="MYB PROTEIN-RELATED"/>
    <property type="match status" value="1"/>
</dbReference>
<dbReference type="EMBL" id="CP099424">
    <property type="protein sequence ID" value="USW55635.1"/>
    <property type="molecule type" value="Genomic_DNA"/>
</dbReference>
<dbReference type="InterPro" id="IPR001005">
    <property type="entry name" value="SANT/Myb"/>
</dbReference>
<evidence type="ECO:0000313" key="3">
    <source>
        <dbReference type="Proteomes" id="UP001056384"/>
    </source>
</evidence>
<dbReference type="Proteomes" id="UP001056384">
    <property type="component" value="Chromosome 7"/>
</dbReference>
<dbReference type="AlphaFoldDB" id="A0A9Q9EM33"/>
<feature type="region of interest" description="Disordered" evidence="1">
    <location>
        <begin position="53"/>
        <end position="78"/>
    </location>
</feature>
<dbReference type="InterPro" id="IPR050560">
    <property type="entry name" value="MYB_TF"/>
</dbReference>
<sequence length="239" mass="27408">MRSLFGDGRRLADVAAALNRSKYAIQQVARWDPIKKGWWTPERPMDIAKFRKGESPQHSTADELDLATGPHVSHRKAWDKAEDERAHELLKSGMSTRKIAAELGRSVDSVRSRVFKRKEESSEVRPFSSEEDERIRALSSKRCSAEELQEFMPHRSLDAIKARARDLGVAKYLKAKPWTDEEVLKLCRLRAKSLSFREIALQLPGRTGSACKFKHQYMPEHLRPKIEETTIKPLDTAME</sequence>
<dbReference type="GO" id="GO:0000978">
    <property type="term" value="F:RNA polymerase II cis-regulatory region sequence-specific DNA binding"/>
    <property type="evidence" value="ECO:0007669"/>
    <property type="project" value="TreeGrafter"/>
</dbReference>
<protein>
    <submittedName>
        <fullName evidence="2">SANT/Myb domain, Homeobox-like domain superfamily protein</fullName>
    </submittedName>
</protein>
<dbReference type="CDD" id="cd00167">
    <property type="entry name" value="SANT"/>
    <property type="match status" value="1"/>
</dbReference>
<accession>A0A9Q9EM33</accession>
<keyword evidence="2" id="KW-0238">DNA-binding</keyword>
<dbReference type="InterPro" id="IPR009057">
    <property type="entry name" value="Homeodomain-like_sf"/>
</dbReference>
<keyword evidence="3" id="KW-1185">Reference proteome</keyword>
<proteinExistence type="predicted"/>
<dbReference type="OrthoDB" id="3625020at2759"/>
<evidence type="ECO:0000256" key="1">
    <source>
        <dbReference type="SAM" id="MobiDB-lite"/>
    </source>
</evidence>
<keyword evidence="2" id="KW-0371">Homeobox</keyword>
<dbReference type="Gene3D" id="1.10.10.60">
    <property type="entry name" value="Homeodomain-like"/>
    <property type="match status" value="1"/>
</dbReference>
<evidence type="ECO:0000313" key="2">
    <source>
        <dbReference type="EMBL" id="USW55635.1"/>
    </source>
</evidence>
<gene>
    <name evidence="2" type="ORF">Slin15195_G089540</name>
</gene>